<gene>
    <name evidence="1" type="ORF">HPBE_LOCUS7947</name>
</gene>
<protein>
    <submittedName>
        <fullName evidence="3">Integrase</fullName>
    </submittedName>
</protein>
<dbReference type="EMBL" id="UZAH01026015">
    <property type="protein sequence ID" value="VDO74272.1"/>
    <property type="molecule type" value="Genomic_DNA"/>
</dbReference>
<accession>A0A183FL54</accession>
<evidence type="ECO:0000313" key="2">
    <source>
        <dbReference type="Proteomes" id="UP000050761"/>
    </source>
</evidence>
<dbReference type="Proteomes" id="UP000050761">
    <property type="component" value="Unassembled WGS sequence"/>
</dbReference>
<organism evidence="2 3">
    <name type="scientific">Heligmosomoides polygyrus</name>
    <name type="common">Parasitic roundworm</name>
    <dbReference type="NCBI Taxonomy" id="6339"/>
    <lineage>
        <taxon>Eukaryota</taxon>
        <taxon>Metazoa</taxon>
        <taxon>Ecdysozoa</taxon>
        <taxon>Nematoda</taxon>
        <taxon>Chromadorea</taxon>
        <taxon>Rhabditida</taxon>
        <taxon>Rhabditina</taxon>
        <taxon>Rhabditomorpha</taxon>
        <taxon>Strongyloidea</taxon>
        <taxon>Heligmosomidae</taxon>
        <taxon>Heligmosomoides</taxon>
    </lineage>
</organism>
<dbReference type="AlphaFoldDB" id="A0A183FL54"/>
<name>A0A183FL54_HELPZ</name>
<evidence type="ECO:0000313" key="1">
    <source>
        <dbReference type="EMBL" id="VDO74272.1"/>
    </source>
</evidence>
<proteinExistence type="predicted"/>
<dbReference type="WBParaSite" id="HPBE_0000794601-mRNA-1">
    <property type="protein sequence ID" value="HPBE_0000794601-mRNA-1"/>
    <property type="gene ID" value="HPBE_0000794601"/>
</dbReference>
<reference evidence="3" key="2">
    <citation type="submission" date="2019-09" db="UniProtKB">
        <authorList>
            <consortium name="WormBaseParasite"/>
        </authorList>
    </citation>
    <scope>IDENTIFICATION</scope>
</reference>
<keyword evidence="2" id="KW-1185">Reference proteome</keyword>
<evidence type="ECO:0000313" key="3">
    <source>
        <dbReference type="WBParaSite" id="HPBE_0000794601-mRNA-1"/>
    </source>
</evidence>
<accession>A0A3P8BQE9</accession>
<reference evidence="1 2" key="1">
    <citation type="submission" date="2018-11" db="EMBL/GenBank/DDBJ databases">
        <authorList>
            <consortium name="Pathogen Informatics"/>
        </authorList>
    </citation>
    <scope>NUCLEOTIDE SEQUENCE [LARGE SCALE GENOMIC DNA]</scope>
</reference>
<sequence>MTICTHNARTLASEASVEDLMIQARKIKHDVIGLTVTPHAAYDSGEELFLGTCDSRGLKLLLMFIYLKKAFDSVEAKSATNTLTTMPLKVRGSQSVSWDDAAQWCAAV</sequence>